<name>A0A0R1IXU0_9LACO</name>
<dbReference type="OrthoDB" id="9783470at2"/>
<evidence type="ECO:0000313" key="3">
    <source>
        <dbReference type="Proteomes" id="UP000050929"/>
    </source>
</evidence>
<organism evidence="2 3">
    <name type="scientific">Companilactobacillus tucceti DSM 20183</name>
    <dbReference type="NCBI Taxonomy" id="1423811"/>
    <lineage>
        <taxon>Bacteria</taxon>
        <taxon>Bacillati</taxon>
        <taxon>Bacillota</taxon>
        <taxon>Bacilli</taxon>
        <taxon>Lactobacillales</taxon>
        <taxon>Lactobacillaceae</taxon>
        <taxon>Companilactobacillus</taxon>
    </lineage>
</organism>
<evidence type="ECO:0000313" key="2">
    <source>
        <dbReference type="EMBL" id="KRK63910.1"/>
    </source>
</evidence>
<dbReference type="InterPro" id="IPR029479">
    <property type="entry name" value="Nitroreductase"/>
</dbReference>
<dbReference type="GO" id="GO:0016491">
    <property type="term" value="F:oxidoreductase activity"/>
    <property type="evidence" value="ECO:0007669"/>
    <property type="project" value="InterPro"/>
</dbReference>
<keyword evidence="3" id="KW-1185">Reference proteome</keyword>
<dbReference type="PATRIC" id="fig|1423811.3.peg.1053"/>
<dbReference type="SUPFAM" id="SSF55469">
    <property type="entry name" value="FMN-dependent nitroreductase-like"/>
    <property type="match status" value="1"/>
</dbReference>
<proteinExistence type="predicted"/>
<dbReference type="Proteomes" id="UP000050929">
    <property type="component" value="Unassembled WGS sequence"/>
</dbReference>
<dbReference type="STRING" id="1423811.FC72_GL001041"/>
<accession>A0A0R1IXU0</accession>
<feature type="domain" description="Nitroreductase" evidence="1">
    <location>
        <begin position="62"/>
        <end position="104"/>
    </location>
</feature>
<reference evidence="2 3" key="1">
    <citation type="journal article" date="2015" name="Genome Announc.">
        <title>Expanding the biotechnology potential of lactobacilli through comparative genomics of 213 strains and associated genera.</title>
        <authorList>
            <person name="Sun Z."/>
            <person name="Harris H.M."/>
            <person name="McCann A."/>
            <person name="Guo C."/>
            <person name="Argimon S."/>
            <person name="Zhang W."/>
            <person name="Yang X."/>
            <person name="Jeffery I.B."/>
            <person name="Cooney J.C."/>
            <person name="Kagawa T.F."/>
            <person name="Liu W."/>
            <person name="Song Y."/>
            <person name="Salvetti E."/>
            <person name="Wrobel A."/>
            <person name="Rasinkangas P."/>
            <person name="Parkhill J."/>
            <person name="Rea M.C."/>
            <person name="O'Sullivan O."/>
            <person name="Ritari J."/>
            <person name="Douillard F.P."/>
            <person name="Paul Ross R."/>
            <person name="Yang R."/>
            <person name="Briner A.E."/>
            <person name="Felis G.E."/>
            <person name="de Vos W.M."/>
            <person name="Barrangou R."/>
            <person name="Klaenhammer T.R."/>
            <person name="Caufield P.W."/>
            <person name="Cui Y."/>
            <person name="Zhang H."/>
            <person name="O'Toole P.W."/>
        </authorList>
    </citation>
    <scope>NUCLEOTIDE SEQUENCE [LARGE SCALE GENOMIC DNA]</scope>
    <source>
        <strain evidence="2 3">DSM 20183</strain>
    </source>
</reference>
<comment type="caution">
    <text evidence="2">The sequence shown here is derived from an EMBL/GenBank/DDBJ whole genome shotgun (WGS) entry which is preliminary data.</text>
</comment>
<dbReference type="Gene3D" id="3.40.109.10">
    <property type="entry name" value="NADH Oxidase"/>
    <property type="match status" value="1"/>
</dbReference>
<dbReference type="EMBL" id="AZDG01000020">
    <property type="protein sequence ID" value="KRK63910.1"/>
    <property type="molecule type" value="Genomic_DNA"/>
</dbReference>
<sequence>METLKMIHSRKAIRKYSGQLTDKQLHQILLAANAAPVSLGSYDDYRLTVIQDQQILSQINGIYNAPTLIVVSTQNPTKSEYVSAGAIVHNMELAAEDQGLGANYNMGSINLIPASVLPDGFSAIFALTVGQTSEEFTPKNISDDRIKTNIVK</sequence>
<dbReference type="Pfam" id="PF00881">
    <property type="entry name" value="Nitroreductase"/>
    <property type="match status" value="1"/>
</dbReference>
<dbReference type="AlphaFoldDB" id="A0A0R1IXU0"/>
<gene>
    <name evidence="2" type="ORF">FC72_GL001041</name>
</gene>
<dbReference type="InterPro" id="IPR000415">
    <property type="entry name" value="Nitroreductase-like"/>
</dbReference>
<protein>
    <submittedName>
        <fullName evidence="2">Nitroreductase</fullName>
    </submittedName>
</protein>
<dbReference type="RefSeq" id="WP_057766846.1">
    <property type="nucleotide sequence ID" value="NZ_AZDG01000020.1"/>
</dbReference>
<evidence type="ECO:0000259" key="1">
    <source>
        <dbReference type="Pfam" id="PF00881"/>
    </source>
</evidence>